<name>A0A0C2R9B7_9RICK</name>
<sequence>MYKNVPHSTLKKGYVEFLASKVQSNDVQSVTEWVEESLVNDNPKVDNARKYAFYEAEKIVLSGYIDCGFNEKFDKLLNAIDNEKFDQEFKEHPNYPKLKANECRVLAGAIIESKKALEEDNTMHKKLGDLLSSKYQTLKDINYDVSQIKTIDTALQIVHYETSTLGSTSDSTDY</sequence>
<dbReference type="RefSeq" id="WP_041078778.1">
    <property type="nucleotide sequence ID" value="NZ_CP011517.1"/>
</dbReference>
<dbReference type="EMBL" id="CP011517">
    <property type="protein sequence ID" value="KIJ88783.1"/>
    <property type="molecule type" value="Genomic_DNA"/>
</dbReference>
<keyword evidence="1" id="KW-0614">Plasmid</keyword>
<organism evidence="1 2">
    <name type="scientific">Rickettsia asembonensis</name>
    <dbReference type="NCBI Taxonomy" id="1068590"/>
    <lineage>
        <taxon>Bacteria</taxon>
        <taxon>Pseudomonadati</taxon>
        <taxon>Pseudomonadota</taxon>
        <taxon>Alphaproteobacteria</taxon>
        <taxon>Rickettsiales</taxon>
        <taxon>Rickettsiaceae</taxon>
        <taxon>Rickettsieae</taxon>
        <taxon>Rickettsia</taxon>
        <taxon>spotted fever group</taxon>
    </lineage>
</organism>
<geneLocation type="plasmid" evidence="1 2">
    <name>pRAS01</name>
</geneLocation>
<gene>
    <name evidence="1" type="ORF">SB78_03665</name>
</gene>
<proteinExistence type="predicted"/>
<accession>A0A0C2R9B7</accession>
<protein>
    <submittedName>
        <fullName evidence="1">Uncharacterized protein</fullName>
    </submittedName>
</protein>
<dbReference type="Proteomes" id="UP000031952">
    <property type="component" value="Plasmid pRAS01"/>
</dbReference>
<reference evidence="1 2" key="1">
    <citation type="journal article" date="2015" name="Genome Announc.">
        <title>Whole-Genome Sequence of 'Candidatus Rickettsia asemboensis' Strain NMRCii, Isolated from Fleas of Western Kenya.</title>
        <authorList>
            <person name="Jima D.D."/>
            <person name="Luce-Fedrow A."/>
            <person name="Yang Y."/>
            <person name="Maina A.N."/>
            <person name="Snesrud E.C."/>
            <person name="Otiang E."/>
            <person name="Njenga K."/>
            <person name="Jarman R.G."/>
            <person name="Richards A.L."/>
            <person name="Hang J."/>
        </authorList>
    </citation>
    <scope>NUCLEOTIDE SEQUENCE [LARGE SCALE GENOMIC DNA]</scope>
    <source>
        <strain evidence="1 2">NMRCii</strain>
        <plasmid evidence="1">pRAS01</plasmid>
    </source>
</reference>
<evidence type="ECO:0000313" key="1">
    <source>
        <dbReference type="EMBL" id="KIJ88783.1"/>
    </source>
</evidence>
<keyword evidence="2" id="KW-1185">Reference proteome</keyword>
<evidence type="ECO:0000313" key="2">
    <source>
        <dbReference type="Proteomes" id="UP000031952"/>
    </source>
</evidence>
<dbReference type="AlphaFoldDB" id="A0A0C2R9B7"/>